<feature type="region of interest" description="Disordered" evidence="1">
    <location>
        <begin position="447"/>
        <end position="474"/>
    </location>
</feature>
<feature type="compositionally biased region" description="Low complexity" evidence="1">
    <location>
        <begin position="214"/>
        <end position="224"/>
    </location>
</feature>
<feature type="region of interest" description="Disordered" evidence="1">
    <location>
        <begin position="214"/>
        <end position="267"/>
    </location>
</feature>
<protein>
    <submittedName>
        <fullName evidence="2">Uncharacterized protein</fullName>
    </submittedName>
</protein>
<dbReference type="EMBL" id="KN838732">
    <property type="protein sequence ID" value="KIJ96121.1"/>
    <property type="molecule type" value="Genomic_DNA"/>
</dbReference>
<feature type="compositionally biased region" description="Low complexity" evidence="1">
    <location>
        <begin position="59"/>
        <end position="79"/>
    </location>
</feature>
<name>A0A0C9XEK1_9AGAR</name>
<feature type="region of interest" description="Disordered" evidence="1">
    <location>
        <begin position="54"/>
        <end position="96"/>
    </location>
</feature>
<dbReference type="STRING" id="1095629.A0A0C9XEK1"/>
<gene>
    <name evidence="2" type="ORF">K443DRAFT_10867</name>
</gene>
<evidence type="ECO:0000256" key="1">
    <source>
        <dbReference type="SAM" id="MobiDB-lite"/>
    </source>
</evidence>
<proteinExistence type="predicted"/>
<feature type="region of interest" description="Disordered" evidence="1">
    <location>
        <begin position="519"/>
        <end position="538"/>
    </location>
</feature>
<feature type="region of interest" description="Disordered" evidence="1">
    <location>
        <begin position="337"/>
        <end position="369"/>
    </location>
</feature>
<organism evidence="2 3">
    <name type="scientific">Laccaria amethystina LaAM-08-1</name>
    <dbReference type="NCBI Taxonomy" id="1095629"/>
    <lineage>
        <taxon>Eukaryota</taxon>
        <taxon>Fungi</taxon>
        <taxon>Dikarya</taxon>
        <taxon>Basidiomycota</taxon>
        <taxon>Agaricomycotina</taxon>
        <taxon>Agaricomycetes</taxon>
        <taxon>Agaricomycetidae</taxon>
        <taxon>Agaricales</taxon>
        <taxon>Agaricineae</taxon>
        <taxon>Hydnangiaceae</taxon>
        <taxon>Laccaria</taxon>
    </lineage>
</organism>
<feature type="compositionally biased region" description="Basic and acidic residues" evidence="1">
    <location>
        <begin position="164"/>
        <end position="173"/>
    </location>
</feature>
<dbReference type="OrthoDB" id="3250555at2759"/>
<feature type="compositionally biased region" description="Low complexity" evidence="1">
    <location>
        <begin position="86"/>
        <end position="96"/>
    </location>
</feature>
<evidence type="ECO:0000313" key="2">
    <source>
        <dbReference type="EMBL" id="KIJ96121.1"/>
    </source>
</evidence>
<dbReference type="Proteomes" id="UP000054477">
    <property type="component" value="Unassembled WGS sequence"/>
</dbReference>
<dbReference type="HOGENOM" id="CLU_348526_0_0_1"/>
<sequence length="809" mass="89640">MRSESDVFPDVSSSSPTSFATLDLSRISDFSDPSSSSPLKCCPTAWIFPEGGVPLAEVPMSSSPPNRSSSPLSVTSDLSEGNGDETSSSTSCSSSASCDLGSCEHEDSNADISPSSSAFGRRLHALLLVVARERTSVVAGGLPQVSGRAVTPSFTSPSPPPGEENFHSQHDSKVAIATPRSPEKNHISIGPRFRPNPLTQNKSFSFSSISSLTSLSDDSSQASSHTDRHTPVLPPHRRQVSRQASQENTGHRSTRPPLPKASAGSFRQQRYTSFPKLIDPPAEYRVIKRPQSFLADQLRNAAGEPMNKRPKTLTNSGNVQARQRAYASRSASLRRAASLRSDTGGRTPTMAYPCVPTVPATPQVDSDTASRHKREDCCSPERLPQGVPIIAPPSNHVARFSLSAETIAKIRLGKYLTREGTGRVQDGLPIGICQDDRTDDCYVSALPREQDNSDSDRENGNQDEQEEQRTGRAQCRNRAKRFGMASRREWETMLDLSEAFRKEVIIWILEVLPDLHDDGSTTSSASSSRHSSFTSTSRNSYISSNLFDQLISSPETRFHAGWMFLRYFFLTMSPESAIWLDPVNGSSSVIASKKKCYLEDMGRVAVIWDIAVGCLALSVKFHRDFLEPLLPVFAFEFCDLAPHRMAYENLETAQRDIFSAFSYSLGVTPQPIIDELWIALPSLRYLLDFRGGWNFTQKETWWRLFQAICEADVMRFPISLLTSTALADAIVTCLEKKYEYEATWDSSVARHRLARRPYRDDLESEQQTRTRKWTKRARREADGVIQDIQALVGITDVGFRSFSHGHSAS</sequence>
<reference evidence="2 3" key="1">
    <citation type="submission" date="2014-04" db="EMBL/GenBank/DDBJ databases">
        <authorList>
            <consortium name="DOE Joint Genome Institute"/>
            <person name="Kuo A."/>
            <person name="Kohler A."/>
            <person name="Nagy L.G."/>
            <person name="Floudas D."/>
            <person name="Copeland A."/>
            <person name="Barry K.W."/>
            <person name="Cichocki N."/>
            <person name="Veneault-Fourrey C."/>
            <person name="LaButti K."/>
            <person name="Lindquist E.A."/>
            <person name="Lipzen A."/>
            <person name="Lundell T."/>
            <person name="Morin E."/>
            <person name="Murat C."/>
            <person name="Sun H."/>
            <person name="Tunlid A."/>
            <person name="Henrissat B."/>
            <person name="Grigoriev I.V."/>
            <person name="Hibbett D.S."/>
            <person name="Martin F."/>
            <person name="Nordberg H.P."/>
            <person name="Cantor M.N."/>
            <person name="Hua S.X."/>
        </authorList>
    </citation>
    <scope>NUCLEOTIDE SEQUENCE [LARGE SCALE GENOMIC DNA]</scope>
    <source>
        <strain evidence="2 3">LaAM-08-1</strain>
    </source>
</reference>
<feature type="compositionally biased region" description="Low complexity" evidence="1">
    <location>
        <begin position="520"/>
        <end position="538"/>
    </location>
</feature>
<reference evidence="3" key="2">
    <citation type="submission" date="2015-01" db="EMBL/GenBank/DDBJ databases">
        <title>Evolutionary Origins and Diversification of the Mycorrhizal Mutualists.</title>
        <authorList>
            <consortium name="DOE Joint Genome Institute"/>
            <consortium name="Mycorrhizal Genomics Consortium"/>
            <person name="Kohler A."/>
            <person name="Kuo A."/>
            <person name="Nagy L.G."/>
            <person name="Floudas D."/>
            <person name="Copeland A."/>
            <person name="Barry K.W."/>
            <person name="Cichocki N."/>
            <person name="Veneault-Fourrey C."/>
            <person name="LaButti K."/>
            <person name="Lindquist E.A."/>
            <person name="Lipzen A."/>
            <person name="Lundell T."/>
            <person name="Morin E."/>
            <person name="Murat C."/>
            <person name="Riley R."/>
            <person name="Ohm R."/>
            <person name="Sun H."/>
            <person name="Tunlid A."/>
            <person name="Henrissat B."/>
            <person name="Grigoriev I.V."/>
            <person name="Hibbett D.S."/>
            <person name="Martin F."/>
        </authorList>
    </citation>
    <scope>NUCLEOTIDE SEQUENCE [LARGE SCALE GENOMIC DNA]</scope>
    <source>
        <strain evidence="3">LaAM-08-1</strain>
    </source>
</reference>
<feature type="compositionally biased region" description="Basic and acidic residues" evidence="1">
    <location>
        <begin position="448"/>
        <end position="460"/>
    </location>
</feature>
<feature type="region of interest" description="Disordered" evidence="1">
    <location>
        <begin position="144"/>
        <end position="201"/>
    </location>
</feature>
<dbReference type="AlphaFoldDB" id="A0A0C9XEK1"/>
<keyword evidence="3" id="KW-1185">Reference proteome</keyword>
<accession>A0A0C9XEK1</accession>
<evidence type="ECO:0000313" key="3">
    <source>
        <dbReference type="Proteomes" id="UP000054477"/>
    </source>
</evidence>